<dbReference type="EMBL" id="QUSM01000003">
    <property type="protein sequence ID" value="RGD74344.1"/>
    <property type="molecule type" value="Genomic_DNA"/>
</dbReference>
<organism evidence="2 3">
    <name type="scientific">Anaerofustis stercorihominis</name>
    <dbReference type="NCBI Taxonomy" id="214853"/>
    <lineage>
        <taxon>Bacteria</taxon>
        <taxon>Bacillati</taxon>
        <taxon>Bacillota</taxon>
        <taxon>Clostridia</taxon>
        <taxon>Eubacteriales</taxon>
        <taxon>Eubacteriaceae</taxon>
        <taxon>Anaerofustis</taxon>
    </lineage>
</organism>
<sequence length="184" mass="19176">MSKDKKNEGRSWAIKITFLTFGLSMAFNVISETLVGNAGLVGALFVLVAIIAIGIICDMVGTAVTTEGVAPFNAMAANKVKGARKAVDLVSKASQVSNICNDVIGDICGIISGATVAIIIVKIAGIYNLSETFVISIILNGVVAALTVGGKALGKHIAMANSTEIVRKAAVFVELFSFKRRSEK</sequence>
<feature type="transmembrane region" description="Helical" evidence="1">
    <location>
        <begin position="133"/>
        <end position="153"/>
    </location>
</feature>
<accession>A0A3E3DYI2</accession>
<dbReference type="RefSeq" id="WP_007049280.1">
    <property type="nucleotide sequence ID" value="NZ_CABKNJ010000005.1"/>
</dbReference>
<keyword evidence="1" id="KW-0812">Transmembrane</keyword>
<feature type="transmembrane region" description="Helical" evidence="1">
    <location>
        <begin position="12"/>
        <end position="30"/>
    </location>
</feature>
<evidence type="ECO:0000256" key="1">
    <source>
        <dbReference type="SAM" id="Phobius"/>
    </source>
</evidence>
<protein>
    <recommendedName>
        <fullName evidence="4">Mg2+ and Co2+ transporter CorB</fullName>
    </recommendedName>
</protein>
<dbReference type="GeneID" id="97999716"/>
<comment type="caution">
    <text evidence="2">The sequence shown here is derived from an EMBL/GenBank/DDBJ whole genome shotgun (WGS) entry which is preliminary data.</text>
</comment>
<evidence type="ECO:0000313" key="2">
    <source>
        <dbReference type="EMBL" id="RGD74344.1"/>
    </source>
</evidence>
<reference evidence="2 3" key="1">
    <citation type="submission" date="2018-08" db="EMBL/GenBank/DDBJ databases">
        <title>A genome reference for cultivated species of the human gut microbiota.</title>
        <authorList>
            <person name="Zou Y."/>
            <person name="Xue W."/>
            <person name="Luo G."/>
        </authorList>
    </citation>
    <scope>NUCLEOTIDE SEQUENCE [LARGE SCALE GENOMIC DNA]</scope>
    <source>
        <strain evidence="2 3">AM25-6</strain>
    </source>
</reference>
<keyword evidence="1" id="KW-0472">Membrane</keyword>
<dbReference type="Proteomes" id="UP000261212">
    <property type="component" value="Unassembled WGS sequence"/>
</dbReference>
<gene>
    <name evidence="2" type="ORF">DW687_06145</name>
</gene>
<evidence type="ECO:0000313" key="3">
    <source>
        <dbReference type="Proteomes" id="UP000261212"/>
    </source>
</evidence>
<proteinExistence type="predicted"/>
<feature type="transmembrane region" description="Helical" evidence="1">
    <location>
        <begin position="103"/>
        <end position="127"/>
    </location>
</feature>
<feature type="transmembrane region" description="Helical" evidence="1">
    <location>
        <begin position="36"/>
        <end position="57"/>
    </location>
</feature>
<evidence type="ECO:0008006" key="4">
    <source>
        <dbReference type="Google" id="ProtNLM"/>
    </source>
</evidence>
<dbReference type="AlphaFoldDB" id="A0A3E3DYI2"/>
<name>A0A3E3DYI2_9FIRM</name>
<keyword evidence="1" id="KW-1133">Transmembrane helix</keyword>